<dbReference type="Pfam" id="PF08220">
    <property type="entry name" value="HTH_DeoR"/>
    <property type="match status" value="1"/>
</dbReference>
<feature type="domain" description="HTH deoR-type" evidence="5">
    <location>
        <begin position="3"/>
        <end position="58"/>
    </location>
</feature>
<evidence type="ECO:0000256" key="2">
    <source>
        <dbReference type="ARBA" id="ARBA00023125"/>
    </source>
</evidence>
<dbReference type="STRING" id="993070.AS031_00140"/>
<evidence type="ECO:0000259" key="5">
    <source>
        <dbReference type="PROSITE" id="PS51000"/>
    </source>
</evidence>
<evidence type="ECO:0000256" key="3">
    <source>
        <dbReference type="ARBA" id="ARBA00023163"/>
    </source>
</evidence>
<dbReference type="EMBL" id="LNQM01000001">
    <property type="protein sequence ID" value="KSU78513.1"/>
    <property type="molecule type" value="Genomic_DNA"/>
</dbReference>
<dbReference type="PROSITE" id="PS00894">
    <property type="entry name" value="HTH_DEOR_1"/>
    <property type="match status" value="1"/>
</dbReference>
<organism evidence="6 7">
    <name type="scientific">Pseudarthrobacter enclensis</name>
    <dbReference type="NCBI Taxonomy" id="993070"/>
    <lineage>
        <taxon>Bacteria</taxon>
        <taxon>Bacillati</taxon>
        <taxon>Actinomycetota</taxon>
        <taxon>Actinomycetes</taxon>
        <taxon>Micrococcales</taxon>
        <taxon>Micrococcaceae</taxon>
        <taxon>Pseudarthrobacter</taxon>
    </lineage>
</organism>
<dbReference type="Proteomes" id="UP000053199">
    <property type="component" value="Unassembled WGS sequence"/>
</dbReference>
<dbReference type="GO" id="GO:0003700">
    <property type="term" value="F:DNA-binding transcription factor activity"/>
    <property type="evidence" value="ECO:0007669"/>
    <property type="project" value="InterPro"/>
</dbReference>
<dbReference type="PANTHER" id="PTHR30363">
    <property type="entry name" value="HTH-TYPE TRANSCRIPTIONAL REGULATOR SRLR-RELATED"/>
    <property type="match status" value="1"/>
</dbReference>
<dbReference type="SUPFAM" id="SSF46785">
    <property type="entry name" value="Winged helix' DNA-binding domain"/>
    <property type="match status" value="1"/>
</dbReference>
<dbReference type="Gene3D" id="1.10.10.10">
    <property type="entry name" value="Winged helix-like DNA-binding domain superfamily/Winged helix DNA-binding domain"/>
    <property type="match status" value="1"/>
</dbReference>
<dbReference type="Gene3D" id="3.40.50.1360">
    <property type="match status" value="1"/>
</dbReference>
<sequence length="267" mass="28135">MLPAARHQAIVDVVQRERVVRVSDLAQQLGVSLMTVRRDIELLEEGGKLERIHGGAKLPGDASTHEPGFEQKSTQLTAEKRAIAVEAAAMVQEGMAVGLSAGTTTWALAKELVDGPPITVVTNSVRIADLFHHAASTSPARFSSTVILIGGQRTPSDALVGPIATSALKQLHLDVLFLGVHGMDAQAGFTTPNLLEAETDRAFVAAARKTVVLADHTKWGVLGISSIASLDEVDEVISDPGLGSDAQRVLQDRVGRLRLASALGQPA</sequence>
<keyword evidence="3" id="KW-0804">Transcription</keyword>
<dbReference type="InterPro" id="IPR036390">
    <property type="entry name" value="WH_DNA-bd_sf"/>
</dbReference>
<dbReference type="SUPFAM" id="SSF100950">
    <property type="entry name" value="NagB/RpiA/CoA transferase-like"/>
    <property type="match status" value="1"/>
</dbReference>
<evidence type="ECO:0000313" key="7">
    <source>
        <dbReference type="Proteomes" id="UP000053199"/>
    </source>
</evidence>
<feature type="region of interest" description="Disordered" evidence="4">
    <location>
        <begin position="53"/>
        <end position="72"/>
    </location>
</feature>
<dbReference type="InterPro" id="IPR037171">
    <property type="entry name" value="NagB/RpiA_transferase-like"/>
</dbReference>
<dbReference type="SMART" id="SM01134">
    <property type="entry name" value="DeoRC"/>
    <property type="match status" value="1"/>
</dbReference>
<keyword evidence="2" id="KW-0238">DNA-binding</keyword>
<dbReference type="InterPro" id="IPR014036">
    <property type="entry name" value="DeoR-like_C"/>
</dbReference>
<dbReference type="SMART" id="SM00420">
    <property type="entry name" value="HTH_DEOR"/>
    <property type="match status" value="1"/>
</dbReference>
<dbReference type="GO" id="GO:0003677">
    <property type="term" value="F:DNA binding"/>
    <property type="evidence" value="ECO:0007669"/>
    <property type="project" value="UniProtKB-KW"/>
</dbReference>
<dbReference type="Pfam" id="PF00455">
    <property type="entry name" value="DeoRC"/>
    <property type="match status" value="1"/>
</dbReference>
<dbReference type="RefSeq" id="WP_058266138.1">
    <property type="nucleotide sequence ID" value="NZ_FMAZ01000001.1"/>
</dbReference>
<proteinExistence type="predicted"/>
<evidence type="ECO:0000256" key="1">
    <source>
        <dbReference type="ARBA" id="ARBA00023015"/>
    </source>
</evidence>
<evidence type="ECO:0000256" key="4">
    <source>
        <dbReference type="SAM" id="MobiDB-lite"/>
    </source>
</evidence>
<reference evidence="6 7" key="1">
    <citation type="journal article" date="2014" name="Arch. Microbiol.">
        <title>Arthrobacter enclensis sp. nov., isolated from sediment sample.</title>
        <authorList>
            <person name="Dastager S.G."/>
            <person name="Liu Q."/>
            <person name="Tang S.K."/>
            <person name="Krishnamurthi S."/>
            <person name="Lee J.C."/>
            <person name="Li W.J."/>
        </authorList>
    </citation>
    <scope>NUCLEOTIDE SEQUENCE [LARGE SCALE GENOMIC DNA]</scope>
    <source>
        <strain evidence="6 7">NIO-1008</strain>
    </source>
</reference>
<dbReference type="InterPro" id="IPR050313">
    <property type="entry name" value="Carb_Metab_HTH_regulators"/>
</dbReference>
<name>A0A0V8IUR5_9MICC</name>
<dbReference type="PRINTS" id="PR00037">
    <property type="entry name" value="HTHLACR"/>
</dbReference>
<comment type="caution">
    <text evidence="6">The sequence shown here is derived from an EMBL/GenBank/DDBJ whole genome shotgun (WGS) entry which is preliminary data.</text>
</comment>
<dbReference type="OrthoDB" id="7688673at2"/>
<keyword evidence="1" id="KW-0805">Transcription regulation</keyword>
<evidence type="ECO:0000313" key="6">
    <source>
        <dbReference type="EMBL" id="KSU78513.1"/>
    </source>
</evidence>
<accession>A0A0V8IUR5</accession>
<gene>
    <name evidence="6" type="ORF">AS031_00140</name>
</gene>
<protein>
    <submittedName>
        <fullName evidence="6">Cytochrome C</fullName>
    </submittedName>
</protein>
<dbReference type="PANTHER" id="PTHR30363:SF44">
    <property type="entry name" value="AGA OPERON TRANSCRIPTIONAL REPRESSOR-RELATED"/>
    <property type="match status" value="1"/>
</dbReference>
<dbReference type="PROSITE" id="PS51000">
    <property type="entry name" value="HTH_DEOR_2"/>
    <property type="match status" value="1"/>
</dbReference>
<keyword evidence="7" id="KW-1185">Reference proteome</keyword>
<dbReference type="AlphaFoldDB" id="A0A0V8IUR5"/>
<dbReference type="InterPro" id="IPR001034">
    <property type="entry name" value="DeoR_HTH"/>
</dbReference>
<dbReference type="InterPro" id="IPR018356">
    <property type="entry name" value="Tscrpt_reg_HTH_DeoR_CS"/>
</dbReference>
<dbReference type="InterPro" id="IPR036388">
    <property type="entry name" value="WH-like_DNA-bd_sf"/>
</dbReference>